<sequence length="835" mass="95056">MKRFACLSIFIFALLFNQVAFSQIEIRKPFMVDSINNKGEKFNINNLLQVPSLKDLEKENSFETIVINQTTSIDFSKGKSYFIKTYVCKINTDSYSNSSFNLYSTDKVKIALDGKSIKERLETKDSLGEESKVSFDLKLEPGAYTLSFTFLVSDENSEHKFRLEKEKGNLHIDSKSKSGLTLKQMLTGRNIYSSSISPSGNYVLVKYYDVNDKGKRSYGYSIFNVKDIESKLIFQEEGNSSINWIDVKGGIENWNDKLYYIDSKDENNILITQKVDGMKTRFLENLPEGSVSLSAINNNILIVSQTSKIDNSKEDLTRYLMPDDRIGGWRNRTTLSLFDIKTKTLQPLTYGYHSTYLNDYNPKTNSLLFSVSYDNITERPFDKKSIYQINLSSFEVDTIVNQDAFVSYAKYIPNSDKIIVAASGEAFNSIGSTLKKGVIPNSYHGMLFLLDTKTKEVECITKNFNPSVSEFIITDNGKLFIKGENKDSVSVYQYDFSKKLINKLELGLDIVSSFSVDSKGENISFYGQRYNDFPAAFIAKNIEKEISPIEVYKAKSKENLALGEMREWNFDYKGTKIEGRYYLPYDFDSTKKYPMIVYYYGGTSPTDRSFEMRYSAYLYTAQGYIVYVLNPSGTTGYGQEFASRHVNAWGERTADEIIFGVKKLSKENSFIDASKIGCMGASYGGFMTMLLQTKTDIFACAISHAGISDITSYWGEGYWGYSYSSGATAHSYPWNRKDIYVERSPLFNANKIKTPILLLHGDSDTNVPIGESIQMFNALKILGKDVEFISVKGENHGIVDFDKRLKWNNTIYAYFAKYLKGDSSWWESIYPNTKL</sequence>
<dbReference type="AlphaFoldDB" id="A0A644UKQ6"/>
<dbReference type="InterPro" id="IPR001375">
    <property type="entry name" value="Peptidase_S9_cat"/>
</dbReference>
<comment type="caution">
    <text evidence="3">The sequence shown here is derived from an EMBL/GenBank/DDBJ whole genome shotgun (WGS) entry which is preliminary data.</text>
</comment>
<organism evidence="3">
    <name type="scientific">bioreactor metagenome</name>
    <dbReference type="NCBI Taxonomy" id="1076179"/>
    <lineage>
        <taxon>unclassified sequences</taxon>
        <taxon>metagenomes</taxon>
        <taxon>ecological metagenomes</taxon>
    </lineage>
</organism>
<protein>
    <recommendedName>
        <fullName evidence="2">Peptidase S9 prolyl oligopeptidase catalytic domain-containing protein</fullName>
    </recommendedName>
</protein>
<dbReference type="PANTHER" id="PTHR42776:SF27">
    <property type="entry name" value="DIPEPTIDYL PEPTIDASE FAMILY MEMBER 6"/>
    <property type="match status" value="1"/>
</dbReference>
<evidence type="ECO:0000256" key="1">
    <source>
        <dbReference type="ARBA" id="ARBA00022801"/>
    </source>
</evidence>
<dbReference type="SUPFAM" id="SSF82171">
    <property type="entry name" value="DPP6 N-terminal domain-like"/>
    <property type="match status" value="1"/>
</dbReference>
<gene>
    <name evidence="3" type="ORF">SDC9_25510</name>
</gene>
<dbReference type="InterPro" id="IPR029058">
    <property type="entry name" value="AB_hydrolase_fold"/>
</dbReference>
<dbReference type="Gene3D" id="3.40.50.1820">
    <property type="entry name" value="alpha/beta hydrolase"/>
    <property type="match status" value="1"/>
</dbReference>
<dbReference type="Pfam" id="PF00326">
    <property type="entry name" value="Peptidase_S9"/>
    <property type="match status" value="1"/>
</dbReference>
<dbReference type="GO" id="GO:0006508">
    <property type="term" value="P:proteolysis"/>
    <property type="evidence" value="ECO:0007669"/>
    <property type="project" value="InterPro"/>
</dbReference>
<dbReference type="EMBL" id="VSSQ01000128">
    <property type="protein sequence ID" value="MPL79626.1"/>
    <property type="molecule type" value="Genomic_DNA"/>
</dbReference>
<accession>A0A644UKQ6</accession>
<reference evidence="3" key="1">
    <citation type="submission" date="2019-08" db="EMBL/GenBank/DDBJ databases">
        <authorList>
            <person name="Kucharzyk K."/>
            <person name="Murdoch R.W."/>
            <person name="Higgins S."/>
            <person name="Loffler F."/>
        </authorList>
    </citation>
    <scope>NUCLEOTIDE SEQUENCE</scope>
</reference>
<evidence type="ECO:0000259" key="2">
    <source>
        <dbReference type="Pfam" id="PF00326"/>
    </source>
</evidence>
<evidence type="ECO:0000313" key="3">
    <source>
        <dbReference type="EMBL" id="MPL79626.1"/>
    </source>
</evidence>
<dbReference type="PANTHER" id="PTHR42776">
    <property type="entry name" value="SERINE PEPTIDASE S9 FAMILY MEMBER"/>
    <property type="match status" value="1"/>
</dbReference>
<name>A0A644UKQ6_9ZZZZ</name>
<proteinExistence type="predicted"/>
<feature type="domain" description="Peptidase S9 prolyl oligopeptidase catalytic" evidence="2">
    <location>
        <begin position="613"/>
        <end position="821"/>
    </location>
</feature>
<dbReference type="SUPFAM" id="SSF53474">
    <property type="entry name" value="alpha/beta-Hydrolases"/>
    <property type="match status" value="1"/>
</dbReference>
<dbReference type="GO" id="GO:0004252">
    <property type="term" value="F:serine-type endopeptidase activity"/>
    <property type="evidence" value="ECO:0007669"/>
    <property type="project" value="TreeGrafter"/>
</dbReference>
<keyword evidence="1" id="KW-0378">Hydrolase</keyword>